<gene>
    <name evidence="2" type="ORF">Fmac_010509</name>
</gene>
<comment type="caution">
    <text evidence="2">The sequence shown here is derived from an EMBL/GenBank/DDBJ whole genome shotgun (WGS) entry which is preliminary data.</text>
</comment>
<evidence type="ECO:0000313" key="2">
    <source>
        <dbReference type="EMBL" id="KAL2336063.1"/>
    </source>
</evidence>
<protein>
    <submittedName>
        <fullName evidence="2">Uncharacterized protein</fullName>
    </submittedName>
</protein>
<feature type="coiled-coil region" evidence="1">
    <location>
        <begin position="103"/>
        <end position="162"/>
    </location>
</feature>
<keyword evidence="1" id="KW-0175">Coiled coil</keyword>
<reference evidence="2 3" key="1">
    <citation type="submission" date="2024-08" db="EMBL/GenBank/DDBJ databases">
        <title>Insights into the chromosomal genome structure of Flemingia macrophylla.</title>
        <authorList>
            <person name="Ding Y."/>
            <person name="Zhao Y."/>
            <person name="Bi W."/>
            <person name="Wu M."/>
            <person name="Zhao G."/>
            <person name="Gong Y."/>
            <person name="Li W."/>
            <person name="Zhang P."/>
        </authorList>
    </citation>
    <scope>NUCLEOTIDE SEQUENCE [LARGE SCALE GENOMIC DNA]</scope>
    <source>
        <strain evidence="2">DYQJB</strain>
        <tissue evidence="2">Leaf</tissue>
    </source>
</reference>
<proteinExistence type="predicted"/>
<dbReference type="EMBL" id="JBGMDY010000004">
    <property type="protein sequence ID" value="KAL2336063.1"/>
    <property type="molecule type" value="Genomic_DNA"/>
</dbReference>
<dbReference type="AlphaFoldDB" id="A0ABD1MKM1"/>
<organism evidence="2 3">
    <name type="scientific">Flemingia macrophylla</name>
    <dbReference type="NCBI Taxonomy" id="520843"/>
    <lineage>
        <taxon>Eukaryota</taxon>
        <taxon>Viridiplantae</taxon>
        <taxon>Streptophyta</taxon>
        <taxon>Embryophyta</taxon>
        <taxon>Tracheophyta</taxon>
        <taxon>Spermatophyta</taxon>
        <taxon>Magnoliopsida</taxon>
        <taxon>eudicotyledons</taxon>
        <taxon>Gunneridae</taxon>
        <taxon>Pentapetalae</taxon>
        <taxon>rosids</taxon>
        <taxon>fabids</taxon>
        <taxon>Fabales</taxon>
        <taxon>Fabaceae</taxon>
        <taxon>Papilionoideae</taxon>
        <taxon>50 kb inversion clade</taxon>
        <taxon>NPAAA clade</taxon>
        <taxon>indigoferoid/millettioid clade</taxon>
        <taxon>Phaseoleae</taxon>
        <taxon>Flemingia</taxon>
    </lineage>
</organism>
<name>A0ABD1MKM1_9FABA</name>
<accession>A0ABD1MKM1</accession>
<keyword evidence="3" id="KW-1185">Reference proteome</keyword>
<evidence type="ECO:0000256" key="1">
    <source>
        <dbReference type="SAM" id="Coils"/>
    </source>
</evidence>
<sequence>MTGGIPCVGRWVFKLRTHRPREGLTVSGLPLHGHWVFNRATYRPWEGVRTVFAISIFRAVIEGLNVFDVLFTKLISLQHSLPSFLFTTLSFATLVHFLSSCTIKEWFRKVRESETRIEEIRNDDGRKQTGLFNGLFPYLRNRNRLSRQAKKMTEDVKMLIDESSKFNEVAFG</sequence>
<dbReference type="Proteomes" id="UP001603857">
    <property type="component" value="Unassembled WGS sequence"/>
</dbReference>
<evidence type="ECO:0000313" key="3">
    <source>
        <dbReference type="Proteomes" id="UP001603857"/>
    </source>
</evidence>